<comment type="similarity">
    <text evidence="4">Belongs to the immunoglobulin superfamily. CEA family.</text>
</comment>
<dbReference type="FunFam" id="2.60.40.10:FF:000244">
    <property type="entry name" value="carcinoembryonic antigen-related cell adhesion molecule 16"/>
    <property type="match status" value="1"/>
</dbReference>
<proteinExistence type="inferred from homology"/>
<dbReference type="SMART" id="SM00408">
    <property type="entry name" value="IGc2"/>
    <property type="match status" value="2"/>
</dbReference>
<keyword evidence="2" id="KW-0325">Glycoprotein</keyword>
<dbReference type="InterPro" id="IPR003599">
    <property type="entry name" value="Ig_sub"/>
</dbReference>
<keyword evidence="1 5" id="KW-0732">Signal</keyword>
<dbReference type="Gene3D" id="2.60.40.10">
    <property type="entry name" value="Immunoglobulins"/>
    <property type="match status" value="2"/>
</dbReference>
<evidence type="ECO:0000256" key="4">
    <source>
        <dbReference type="ARBA" id="ARBA00038222"/>
    </source>
</evidence>
<dbReference type="GO" id="GO:0007165">
    <property type="term" value="P:signal transduction"/>
    <property type="evidence" value="ECO:0007669"/>
    <property type="project" value="TreeGrafter"/>
</dbReference>
<accession>A0A7E6CP73</accession>
<dbReference type="GO" id="GO:1990782">
    <property type="term" value="F:protein tyrosine kinase binding"/>
    <property type="evidence" value="ECO:0007669"/>
    <property type="project" value="TreeGrafter"/>
</dbReference>
<feature type="chain" id="PRO_5028996519" evidence="5">
    <location>
        <begin position="35"/>
        <end position="231"/>
    </location>
</feature>
<dbReference type="RefSeq" id="XP_035868676.1">
    <property type="nucleotide sequence ID" value="XM_036012783.1"/>
</dbReference>
<dbReference type="InterPro" id="IPR007110">
    <property type="entry name" value="Ig-like_dom"/>
</dbReference>
<organism evidence="7 8">
    <name type="scientific">Phyllostomus discolor</name>
    <name type="common">pale spear-nosed bat</name>
    <dbReference type="NCBI Taxonomy" id="89673"/>
    <lineage>
        <taxon>Eukaryota</taxon>
        <taxon>Metazoa</taxon>
        <taxon>Chordata</taxon>
        <taxon>Craniata</taxon>
        <taxon>Vertebrata</taxon>
        <taxon>Euteleostomi</taxon>
        <taxon>Mammalia</taxon>
        <taxon>Eutheria</taxon>
        <taxon>Laurasiatheria</taxon>
        <taxon>Chiroptera</taxon>
        <taxon>Yangochiroptera</taxon>
        <taxon>Phyllostomidae</taxon>
        <taxon>Phyllostominae</taxon>
        <taxon>Phyllostomus</taxon>
    </lineage>
</organism>
<dbReference type="SUPFAM" id="SSF48726">
    <property type="entry name" value="Immunoglobulin"/>
    <property type="match status" value="2"/>
</dbReference>
<evidence type="ECO:0000313" key="8">
    <source>
        <dbReference type="RefSeq" id="XP_035868676.1"/>
    </source>
</evidence>
<dbReference type="PANTHER" id="PTHR44427">
    <property type="entry name" value="CARCINOEMBRYONIC ANTIGEN-RELATED CELL ADHESION MOLECULE 19"/>
    <property type="match status" value="1"/>
</dbReference>
<dbReference type="Proteomes" id="UP000504628">
    <property type="component" value="Chromosome 12"/>
</dbReference>
<dbReference type="OrthoDB" id="9799310at2759"/>
<feature type="domain" description="Ig-like" evidence="6">
    <location>
        <begin position="139"/>
        <end position="227"/>
    </location>
</feature>
<dbReference type="GO" id="GO:0005886">
    <property type="term" value="C:plasma membrane"/>
    <property type="evidence" value="ECO:0007669"/>
    <property type="project" value="TreeGrafter"/>
</dbReference>
<dbReference type="KEGG" id="pdic:114511419"/>
<dbReference type="SMART" id="SM00409">
    <property type="entry name" value="IG"/>
    <property type="match status" value="2"/>
</dbReference>
<dbReference type="Pfam" id="PF07686">
    <property type="entry name" value="V-set"/>
    <property type="match status" value="1"/>
</dbReference>
<protein>
    <submittedName>
        <fullName evidence="8">Carcinoembryonic antigen-related cell adhesion molecule 3-like</fullName>
    </submittedName>
</protein>
<evidence type="ECO:0000313" key="7">
    <source>
        <dbReference type="Proteomes" id="UP000504628"/>
    </source>
</evidence>
<dbReference type="Pfam" id="PF13927">
    <property type="entry name" value="Ig_3"/>
    <property type="match status" value="1"/>
</dbReference>
<dbReference type="InterPro" id="IPR050831">
    <property type="entry name" value="CEA_cell_adhesion"/>
</dbReference>
<dbReference type="GO" id="GO:0009986">
    <property type="term" value="C:cell surface"/>
    <property type="evidence" value="ECO:0007669"/>
    <property type="project" value="TreeGrafter"/>
</dbReference>
<evidence type="ECO:0000256" key="1">
    <source>
        <dbReference type="ARBA" id="ARBA00022729"/>
    </source>
</evidence>
<dbReference type="PANTHER" id="PTHR44427:SF1">
    <property type="entry name" value="CARCINOEMBRYONIC ANTIGEN-RELATED CELL ADHESION MOLECULE 1"/>
    <property type="match status" value="1"/>
</dbReference>
<dbReference type="InterPro" id="IPR013783">
    <property type="entry name" value="Ig-like_fold"/>
</dbReference>
<dbReference type="InterPro" id="IPR013106">
    <property type="entry name" value="Ig_V-set"/>
</dbReference>
<dbReference type="InterPro" id="IPR036179">
    <property type="entry name" value="Ig-like_dom_sf"/>
</dbReference>
<sequence length="231" mass="25668">MGSPSVSTHRGHVHWQGLLLVVSLLNFWSQPTTAQVTVESIEAVEGTNVTLHIHHNAQNAASFMWYRGETAGFHNNIAYLSVSSGRHVRGPPNGQGIVEDDGSLLLQNVTMNDSGIYTILILQEGCQQMISCGWLDVYPLVSMPTLLASNTRVTENKDAVVLTCHTSADFIQWLFNGTNLRYTNRMKLSLDRRNLTIDPVQRWDAGNYQCKASNRMNSAESAYVGLDVIFE</sequence>
<keyword evidence="3" id="KW-0393">Immunoglobulin domain</keyword>
<name>A0A7E6CP73_9CHIR</name>
<dbReference type="AlphaFoldDB" id="A0A7E6CP73"/>
<reference evidence="8" key="1">
    <citation type="submission" date="2025-08" db="UniProtKB">
        <authorList>
            <consortium name="RefSeq"/>
        </authorList>
    </citation>
    <scope>IDENTIFICATION</scope>
    <source>
        <tissue evidence="8">Muscle</tissue>
    </source>
</reference>
<evidence type="ECO:0000256" key="2">
    <source>
        <dbReference type="ARBA" id="ARBA00023180"/>
    </source>
</evidence>
<dbReference type="GO" id="GO:0002682">
    <property type="term" value="P:regulation of immune system process"/>
    <property type="evidence" value="ECO:0007669"/>
    <property type="project" value="TreeGrafter"/>
</dbReference>
<evidence type="ECO:0000259" key="6">
    <source>
        <dbReference type="PROSITE" id="PS50835"/>
    </source>
</evidence>
<feature type="signal peptide" evidence="5">
    <location>
        <begin position="1"/>
        <end position="34"/>
    </location>
</feature>
<dbReference type="GeneID" id="114511419"/>
<gene>
    <name evidence="8" type="primary">LOC114511419</name>
</gene>
<dbReference type="PROSITE" id="PS50835">
    <property type="entry name" value="IG_LIKE"/>
    <property type="match status" value="1"/>
</dbReference>
<dbReference type="InParanoid" id="A0A7E6CP73"/>
<keyword evidence="7" id="KW-1185">Reference proteome</keyword>
<dbReference type="InterPro" id="IPR003598">
    <property type="entry name" value="Ig_sub2"/>
</dbReference>
<evidence type="ECO:0000256" key="5">
    <source>
        <dbReference type="SAM" id="SignalP"/>
    </source>
</evidence>
<evidence type="ECO:0000256" key="3">
    <source>
        <dbReference type="ARBA" id="ARBA00023319"/>
    </source>
</evidence>